<dbReference type="EMBL" id="CAAHFH010000002">
    <property type="protein sequence ID" value="VGO21085.1"/>
    <property type="molecule type" value="Genomic_DNA"/>
</dbReference>
<feature type="transmembrane region" description="Helical" evidence="1">
    <location>
        <begin position="57"/>
        <end position="78"/>
    </location>
</feature>
<protein>
    <submittedName>
        <fullName evidence="2">Uncharacterized protein</fullName>
    </submittedName>
</protein>
<evidence type="ECO:0000313" key="2">
    <source>
        <dbReference type="EMBL" id="VGO21085.1"/>
    </source>
</evidence>
<evidence type="ECO:0000256" key="1">
    <source>
        <dbReference type="SAM" id="Phobius"/>
    </source>
</evidence>
<keyword evidence="1" id="KW-1133">Transmembrane helix</keyword>
<name>A0A6C2ULG2_9BACT</name>
<sequence>MAQVETNLLLKADAVEEGAVYFVYEDYLSSAKDVARHLRAHVKRGPYARPKLDLPDIFYVLGMPVFLSAFLSVIATMLKEMPDTTDTT</sequence>
<keyword evidence="1" id="KW-0472">Membrane</keyword>
<keyword evidence="1" id="KW-0812">Transmembrane</keyword>
<dbReference type="AlphaFoldDB" id="A0A6C2ULG2"/>
<keyword evidence="3" id="KW-1185">Reference proteome</keyword>
<accession>A0A6C2ULG2</accession>
<organism evidence="2 3">
    <name type="scientific">Pontiella sulfatireligans</name>
    <dbReference type="NCBI Taxonomy" id="2750658"/>
    <lineage>
        <taxon>Bacteria</taxon>
        <taxon>Pseudomonadati</taxon>
        <taxon>Kiritimatiellota</taxon>
        <taxon>Kiritimatiellia</taxon>
        <taxon>Kiritimatiellales</taxon>
        <taxon>Pontiellaceae</taxon>
        <taxon>Pontiella</taxon>
    </lineage>
</organism>
<proteinExistence type="predicted"/>
<reference evidence="2 3" key="1">
    <citation type="submission" date="2019-04" db="EMBL/GenBank/DDBJ databases">
        <authorList>
            <person name="Van Vliet M D."/>
        </authorList>
    </citation>
    <scope>NUCLEOTIDE SEQUENCE [LARGE SCALE GENOMIC DNA]</scope>
    <source>
        <strain evidence="2 3">F21</strain>
    </source>
</reference>
<dbReference type="Proteomes" id="UP000346198">
    <property type="component" value="Unassembled WGS sequence"/>
</dbReference>
<gene>
    <name evidence="2" type="ORF">SCARR_03154</name>
</gene>
<evidence type="ECO:0000313" key="3">
    <source>
        <dbReference type="Proteomes" id="UP000346198"/>
    </source>
</evidence>